<organism evidence="2">
    <name type="scientific">marine sediment metagenome</name>
    <dbReference type="NCBI Taxonomy" id="412755"/>
    <lineage>
        <taxon>unclassified sequences</taxon>
        <taxon>metagenomes</taxon>
        <taxon>ecological metagenomes</taxon>
    </lineage>
</organism>
<reference evidence="2" key="1">
    <citation type="journal article" date="2015" name="Nature">
        <title>Complex archaea that bridge the gap between prokaryotes and eukaryotes.</title>
        <authorList>
            <person name="Spang A."/>
            <person name="Saw J.H."/>
            <person name="Jorgensen S.L."/>
            <person name="Zaremba-Niedzwiedzka K."/>
            <person name="Martijn J."/>
            <person name="Lind A.E."/>
            <person name="van Eijk R."/>
            <person name="Schleper C."/>
            <person name="Guy L."/>
            <person name="Ettema T.J."/>
        </authorList>
    </citation>
    <scope>NUCLEOTIDE SEQUENCE</scope>
</reference>
<dbReference type="EMBL" id="LAZR01019384">
    <property type="protein sequence ID" value="KKL92747.1"/>
    <property type="molecule type" value="Genomic_DNA"/>
</dbReference>
<evidence type="ECO:0000313" key="2">
    <source>
        <dbReference type="EMBL" id="KKL92747.1"/>
    </source>
</evidence>
<evidence type="ECO:0000256" key="1">
    <source>
        <dbReference type="SAM" id="Coils"/>
    </source>
</evidence>
<feature type="coiled-coil region" evidence="1">
    <location>
        <begin position="361"/>
        <end position="388"/>
    </location>
</feature>
<accession>A0A0F9J0K1</accession>
<dbReference type="AlphaFoldDB" id="A0A0F9J0K1"/>
<sequence length="394" mass="42159">MFASLSNRPGAASLSHGKLCLVTACVAATVLIACMAAHSAQAPATQDKDGPVWIDGSPRDKSQQVDPFSQSLAAILTSAGHPTRWETVMGDSGMAFVMQASEVAPLYGPDGKKVGVAPKDLGKVVGRRDVGWWPLASECEPTYVEFVGRAAGRELRVLGAADYRGPEDLKARYKKMHGDLVASIKGGRPIAVRGRCQCGGCFWSVAVGYDGGDPALWSLCPLAGPGKQAKRMPHHPGFAVVVGDKIKPMDRRLADRAALQHAVALARDEVKMPNDYRTGQRAYALWASELRQLDPPGQARWHANVIYNLGGRRRAAVTYLEGMSRRHDGATRSHLLGAVKLYREVLGVLKTADAGREALTSAKGREALAKLAERLAEIEAKAAAKLEKAAAAIR</sequence>
<gene>
    <name evidence="2" type="ORF">LCGC14_1881590</name>
</gene>
<proteinExistence type="predicted"/>
<keyword evidence="1" id="KW-0175">Coiled coil</keyword>
<protein>
    <submittedName>
        <fullName evidence="2">Uncharacterized protein</fullName>
    </submittedName>
</protein>
<comment type="caution">
    <text evidence="2">The sequence shown here is derived from an EMBL/GenBank/DDBJ whole genome shotgun (WGS) entry which is preliminary data.</text>
</comment>
<name>A0A0F9J0K1_9ZZZZ</name>